<gene>
    <name evidence="2" type="ordered locus">RPB_0745</name>
</gene>
<feature type="region of interest" description="Disordered" evidence="1">
    <location>
        <begin position="164"/>
        <end position="184"/>
    </location>
</feature>
<evidence type="ECO:0000256" key="1">
    <source>
        <dbReference type="SAM" id="MobiDB-lite"/>
    </source>
</evidence>
<organism evidence="2 3">
    <name type="scientific">Rhodopseudomonas palustris (strain HaA2)</name>
    <dbReference type="NCBI Taxonomy" id="316058"/>
    <lineage>
        <taxon>Bacteria</taxon>
        <taxon>Pseudomonadati</taxon>
        <taxon>Pseudomonadota</taxon>
        <taxon>Alphaproteobacteria</taxon>
        <taxon>Hyphomicrobiales</taxon>
        <taxon>Nitrobacteraceae</taxon>
        <taxon>Rhodopseudomonas</taxon>
    </lineage>
</organism>
<dbReference type="EMBL" id="CP000250">
    <property type="protein sequence ID" value="ABD05456.1"/>
    <property type="molecule type" value="Genomic_DNA"/>
</dbReference>
<feature type="compositionally biased region" description="Low complexity" evidence="1">
    <location>
        <begin position="98"/>
        <end position="108"/>
    </location>
</feature>
<dbReference type="OrthoDB" id="8139347at2"/>
<keyword evidence="3" id="KW-1185">Reference proteome</keyword>
<reference evidence="2 3" key="1">
    <citation type="submission" date="2006-01" db="EMBL/GenBank/DDBJ databases">
        <title>Complete sequence of Rhodopseudomonas palustris HaA2.</title>
        <authorList>
            <consortium name="US DOE Joint Genome Institute"/>
            <person name="Copeland A."/>
            <person name="Lucas S."/>
            <person name="Lapidus A."/>
            <person name="Barry K."/>
            <person name="Detter J.C."/>
            <person name="Glavina T."/>
            <person name="Hammon N."/>
            <person name="Israni S."/>
            <person name="Pitluck S."/>
            <person name="Chain P."/>
            <person name="Malfatti S."/>
            <person name="Shin M."/>
            <person name="Vergez L."/>
            <person name="Schmutz J."/>
            <person name="Larimer F."/>
            <person name="Land M."/>
            <person name="Hauser L."/>
            <person name="Pelletier D.A."/>
            <person name="Kyrpides N."/>
            <person name="Anderson I."/>
            <person name="Oda Y."/>
            <person name="Harwood C.S."/>
            <person name="Richardson P."/>
        </authorList>
    </citation>
    <scope>NUCLEOTIDE SEQUENCE [LARGE SCALE GENOMIC DNA]</scope>
    <source>
        <strain evidence="2 3">HaA2</strain>
    </source>
</reference>
<dbReference type="RefSeq" id="WP_011439645.1">
    <property type="nucleotide sequence ID" value="NC_007778.1"/>
</dbReference>
<evidence type="ECO:0000313" key="3">
    <source>
        <dbReference type="Proteomes" id="UP000008809"/>
    </source>
</evidence>
<accession>Q2J254</accession>
<evidence type="ECO:0000313" key="2">
    <source>
        <dbReference type="EMBL" id="ABD05456.1"/>
    </source>
</evidence>
<proteinExistence type="predicted"/>
<dbReference type="Proteomes" id="UP000008809">
    <property type="component" value="Chromosome"/>
</dbReference>
<sequence length="184" mass="19007">MVQITRDFDNPGRANAALDDLRSQGFNTAELASGPDGRGKTTLRIEPPFGTAVRVEQILDRHANGAPATAPRATTPVTAPQPAGVVVAPKPPQPPSPSASSAQPAGRASAKRETDTAVTAGSEAPKSATSTRNGTTTGTKSGPRTLSQLLGIPELIDSDTFFSGFPLLIRPTPKRPDQPPAKPS</sequence>
<feature type="compositionally biased region" description="Low complexity" evidence="1">
    <location>
        <begin position="65"/>
        <end position="88"/>
    </location>
</feature>
<name>Q2J254_RHOP2</name>
<feature type="compositionally biased region" description="Low complexity" evidence="1">
    <location>
        <begin position="127"/>
        <end position="142"/>
    </location>
</feature>
<dbReference type="HOGENOM" id="CLU_1554092_0_0_5"/>
<dbReference type="KEGG" id="rpb:RPB_0745"/>
<dbReference type="AlphaFoldDB" id="Q2J254"/>
<protein>
    <submittedName>
        <fullName evidence="2">Uncharacterized protein</fullName>
    </submittedName>
</protein>
<feature type="region of interest" description="Disordered" evidence="1">
    <location>
        <begin position="27"/>
        <end position="146"/>
    </location>
</feature>